<evidence type="ECO:0000256" key="1">
    <source>
        <dbReference type="SAM" id="MobiDB-lite"/>
    </source>
</evidence>
<feature type="compositionally biased region" description="Polar residues" evidence="1">
    <location>
        <begin position="312"/>
        <end position="333"/>
    </location>
</feature>
<comment type="caution">
    <text evidence="3">The sequence shown here is derived from an EMBL/GenBank/DDBJ whole genome shotgun (WGS) entry which is preliminary data.</text>
</comment>
<name>A0A0B3Y6L4_9ALTE</name>
<evidence type="ECO:0000313" key="4">
    <source>
        <dbReference type="Proteomes" id="UP000031197"/>
    </source>
</evidence>
<feature type="region of interest" description="Disordered" evidence="1">
    <location>
        <begin position="15"/>
        <end position="153"/>
    </location>
</feature>
<feature type="region of interest" description="Disordered" evidence="1">
    <location>
        <begin position="310"/>
        <end position="333"/>
    </location>
</feature>
<dbReference type="AlphaFoldDB" id="A0A0B3Y6L4"/>
<dbReference type="Gene3D" id="3.30.750.140">
    <property type="match status" value="1"/>
</dbReference>
<feature type="domain" description="Flagellar hook-length control protein-like C-terminal" evidence="2">
    <location>
        <begin position="645"/>
        <end position="726"/>
    </location>
</feature>
<feature type="compositionally biased region" description="Polar residues" evidence="1">
    <location>
        <begin position="724"/>
        <end position="733"/>
    </location>
</feature>
<dbReference type="CDD" id="cd17470">
    <property type="entry name" value="T3SS_Flik_C"/>
    <property type="match status" value="1"/>
</dbReference>
<organism evidence="3 4">
    <name type="scientific">Alteromonas marina</name>
    <dbReference type="NCBI Taxonomy" id="203795"/>
    <lineage>
        <taxon>Bacteria</taxon>
        <taxon>Pseudomonadati</taxon>
        <taxon>Pseudomonadota</taxon>
        <taxon>Gammaproteobacteria</taxon>
        <taxon>Alteromonadales</taxon>
        <taxon>Alteromonadaceae</taxon>
        <taxon>Alteromonas/Salinimonas group</taxon>
        <taxon>Alteromonas</taxon>
    </lineage>
</organism>
<dbReference type="PANTHER" id="PTHR37533">
    <property type="entry name" value="FLAGELLAR HOOK-LENGTH CONTROL PROTEIN"/>
    <property type="match status" value="1"/>
</dbReference>
<feature type="region of interest" description="Disordered" evidence="1">
    <location>
        <begin position="367"/>
        <end position="387"/>
    </location>
</feature>
<dbReference type="InterPro" id="IPR021136">
    <property type="entry name" value="Flagellar_hook_control-like_C"/>
</dbReference>
<keyword evidence="4" id="KW-1185">Reference proteome</keyword>
<gene>
    <name evidence="3" type="ORF">RJ41_16445</name>
</gene>
<feature type="compositionally biased region" description="Basic and acidic residues" evidence="1">
    <location>
        <begin position="136"/>
        <end position="147"/>
    </location>
</feature>
<evidence type="ECO:0000259" key="2">
    <source>
        <dbReference type="Pfam" id="PF02120"/>
    </source>
</evidence>
<feature type="compositionally biased region" description="Polar residues" evidence="1">
    <location>
        <begin position="221"/>
        <end position="234"/>
    </location>
</feature>
<feature type="region of interest" description="Disordered" evidence="1">
    <location>
        <begin position="172"/>
        <end position="198"/>
    </location>
</feature>
<dbReference type="Proteomes" id="UP000031197">
    <property type="component" value="Unassembled WGS sequence"/>
</dbReference>
<feature type="compositionally biased region" description="Polar residues" evidence="1">
    <location>
        <begin position="61"/>
        <end position="89"/>
    </location>
</feature>
<dbReference type="PANTHER" id="PTHR37533:SF2">
    <property type="entry name" value="FLAGELLAR HOOK-LENGTH CONTROL PROTEIN"/>
    <property type="match status" value="1"/>
</dbReference>
<feature type="compositionally biased region" description="Polar residues" evidence="1">
    <location>
        <begin position="29"/>
        <end position="43"/>
    </location>
</feature>
<protein>
    <submittedName>
        <fullName evidence="3">Beta-cystathionase</fullName>
    </submittedName>
</protein>
<dbReference type="RefSeq" id="WP_039223066.1">
    <property type="nucleotide sequence ID" value="NZ_JWLW01000066.1"/>
</dbReference>
<reference evidence="3 4" key="1">
    <citation type="submission" date="2014-12" db="EMBL/GenBank/DDBJ databases">
        <title>Genome sequencing of Alteromonas marina AD001.</title>
        <authorList>
            <person name="Adrian T.G.S."/>
            <person name="Chan K.G."/>
        </authorList>
    </citation>
    <scope>NUCLEOTIDE SEQUENCE [LARGE SCALE GENOMIC DNA]</scope>
    <source>
        <strain evidence="3 4">AD001</strain>
    </source>
</reference>
<feature type="region of interest" description="Disordered" evidence="1">
    <location>
        <begin position="720"/>
        <end position="759"/>
    </location>
</feature>
<dbReference type="EMBL" id="JWLW01000066">
    <property type="protein sequence ID" value="KHT44466.1"/>
    <property type="molecule type" value="Genomic_DNA"/>
</dbReference>
<evidence type="ECO:0000313" key="3">
    <source>
        <dbReference type="EMBL" id="KHT44466.1"/>
    </source>
</evidence>
<dbReference type="InterPro" id="IPR052563">
    <property type="entry name" value="FliK"/>
</dbReference>
<dbReference type="InterPro" id="IPR038610">
    <property type="entry name" value="FliK-like_C_sf"/>
</dbReference>
<dbReference type="Pfam" id="PF02120">
    <property type="entry name" value="Flg_hook"/>
    <property type="match status" value="1"/>
</dbReference>
<feature type="region of interest" description="Disordered" evidence="1">
    <location>
        <begin position="215"/>
        <end position="236"/>
    </location>
</feature>
<sequence>MQQVAAHKTDIAALPFSASSTAKAVETGIGTQQQANSENNQAFNRLYQEAKSSKPDFVLNSKETLSSQSRETTRSTGSSANTSVSNETVKTGKDRDAGHTNLPVEKKVTDDPAESASATNEEKAAVGSNEIAEATEAQRKSGDKEKTSLTLDDTEGGIVQNAVTEAEFVIGEGGQKDAEAGVITTPGTPDGKADKSDEEPDWVAYVETLADRFGKADSKEQTQGQSGKRATNGISEVPDESVNVLSVKENGKLWKIPDGVDASDAPSVMAHLLSQLNSGSKEGDISIESLSADAQQTLSTLTELLLGAESEQNSAGSEQNGAGSEQNGPNSEANAELSKFLPEGKSDPNANELSTLIAQLLQQKESDNDVAQSVSEGAEGTLENSKNAADESLVLSLLSDELKAMQKLSSDEASSQLEALYSDATSDIATVVIDGAVLENGGGNTNGADKTKVTATSAASVMNTQNAAPQSATPPNNSFEMTGDPQSDLLTALSELSPQTAQKATEAFAERVVAVMPSGAQQQAVKTNIIAGINEFQQQVQQGREPGIDLSAIVADAAKEAAVNTDVIASMTARVDSQASQFLNLMTQTQASAQQAFASMVGQTDTVIQENSQLRAEASKSQQQFEGFDKAVNIHKPEGQQQLNEKIRWMVNARNTMAEIRLDPPELGSMQVRVNVAGDAASVSFVVQSQQAKEALADAMPKLRDMLSEQGIELGDAQVRKDNSSSNENGQQLAENSGSRNGAGNRGENDGLDDVDETRIVEQSVTRAAKGGIDFYA</sequence>
<accession>A0A0B3Y6L4</accession>
<feature type="compositionally biased region" description="Low complexity" evidence="1">
    <location>
        <begin position="734"/>
        <end position="743"/>
    </location>
</feature>
<feature type="compositionally biased region" description="Basic and acidic residues" evidence="1">
    <location>
        <begin position="90"/>
        <end position="110"/>
    </location>
</feature>
<dbReference type="OrthoDB" id="1792985at2"/>
<proteinExistence type="predicted"/>